<comment type="caution">
    <text evidence="1">The sequence shown here is derived from an EMBL/GenBank/DDBJ whole genome shotgun (WGS) entry which is preliminary data.</text>
</comment>
<gene>
    <name evidence="1" type="ORF">PCANC_01161</name>
</gene>
<dbReference type="EMBL" id="PGCJ01000009">
    <property type="protein sequence ID" value="PLW57644.1"/>
    <property type="molecule type" value="Genomic_DNA"/>
</dbReference>
<sequence>MVAAPLAISLSGWLHAADSDNTAPLLFPVSHQAAALGDLVPAAPGHVSSYLSQLSVETRVLSVRNQPEPAIIMARCYPATHDEFNPSGLDRN</sequence>
<proteinExistence type="predicted"/>
<dbReference type="Proteomes" id="UP000235388">
    <property type="component" value="Unassembled WGS sequence"/>
</dbReference>
<accession>A0A2N5W5X5</accession>
<evidence type="ECO:0000313" key="1">
    <source>
        <dbReference type="EMBL" id="PLW57644.1"/>
    </source>
</evidence>
<dbReference type="AlphaFoldDB" id="A0A2N5W5X5"/>
<name>A0A2N5W5X5_9BASI</name>
<organism evidence="1 2">
    <name type="scientific">Puccinia coronata f. sp. avenae</name>
    <dbReference type="NCBI Taxonomy" id="200324"/>
    <lineage>
        <taxon>Eukaryota</taxon>
        <taxon>Fungi</taxon>
        <taxon>Dikarya</taxon>
        <taxon>Basidiomycota</taxon>
        <taxon>Pucciniomycotina</taxon>
        <taxon>Pucciniomycetes</taxon>
        <taxon>Pucciniales</taxon>
        <taxon>Pucciniaceae</taxon>
        <taxon>Puccinia</taxon>
    </lineage>
</organism>
<protein>
    <submittedName>
        <fullName evidence="1">Uncharacterized protein</fullName>
    </submittedName>
</protein>
<evidence type="ECO:0000313" key="2">
    <source>
        <dbReference type="Proteomes" id="UP000235388"/>
    </source>
</evidence>
<reference evidence="1 2" key="1">
    <citation type="submission" date="2017-11" db="EMBL/GenBank/DDBJ databases">
        <title>De novo assembly and phasing of dikaryotic genomes from two isolates of Puccinia coronata f. sp. avenae, the causal agent of oat crown rust.</title>
        <authorList>
            <person name="Miller M.E."/>
            <person name="Zhang Y."/>
            <person name="Omidvar V."/>
            <person name="Sperschneider J."/>
            <person name="Schwessinger B."/>
            <person name="Raley C."/>
            <person name="Palmer J.M."/>
            <person name="Garnica D."/>
            <person name="Upadhyaya N."/>
            <person name="Rathjen J."/>
            <person name="Taylor J.M."/>
            <person name="Park R.F."/>
            <person name="Dodds P.N."/>
            <person name="Hirsch C.D."/>
            <person name="Kianian S.F."/>
            <person name="Figueroa M."/>
        </authorList>
    </citation>
    <scope>NUCLEOTIDE SEQUENCE [LARGE SCALE GENOMIC DNA]</scope>
    <source>
        <strain evidence="1">12NC29</strain>
    </source>
</reference>
<keyword evidence="2" id="KW-1185">Reference proteome</keyword>